<dbReference type="AlphaFoldDB" id="A0A834IP04"/>
<gene>
    <name evidence="1" type="ORF">GWI33_000400</name>
</gene>
<organism evidence="1 2">
    <name type="scientific">Rhynchophorus ferrugineus</name>
    <name type="common">Red palm weevil</name>
    <name type="synonym">Curculio ferrugineus</name>
    <dbReference type="NCBI Taxonomy" id="354439"/>
    <lineage>
        <taxon>Eukaryota</taxon>
        <taxon>Metazoa</taxon>
        <taxon>Ecdysozoa</taxon>
        <taxon>Arthropoda</taxon>
        <taxon>Hexapoda</taxon>
        <taxon>Insecta</taxon>
        <taxon>Pterygota</taxon>
        <taxon>Neoptera</taxon>
        <taxon>Endopterygota</taxon>
        <taxon>Coleoptera</taxon>
        <taxon>Polyphaga</taxon>
        <taxon>Cucujiformia</taxon>
        <taxon>Curculionidae</taxon>
        <taxon>Dryophthorinae</taxon>
        <taxon>Rhynchophorus</taxon>
    </lineage>
</organism>
<accession>A0A834IP04</accession>
<comment type="caution">
    <text evidence="1">The sequence shown here is derived from an EMBL/GenBank/DDBJ whole genome shotgun (WGS) entry which is preliminary data.</text>
</comment>
<reference evidence="1" key="1">
    <citation type="submission" date="2020-08" db="EMBL/GenBank/DDBJ databases">
        <title>Genome sequencing and assembly of the red palm weevil Rhynchophorus ferrugineus.</title>
        <authorList>
            <person name="Dias G.B."/>
            <person name="Bergman C.M."/>
            <person name="Manee M."/>
        </authorList>
    </citation>
    <scope>NUCLEOTIDE SEQUENCE</scope>
    <source>
        <strain evidence="1">AA-2017</strain>
        <tissue evidence="1">Whole larva</tissue>
    </source>
</reference>
<proteinExistence type="predicted"/>
<dbReference type="EMBL" id="JAACXV010000104">
    <property type="protein sequence ID" value="KAF7283504.1"/>
    <property type="molecule type" value="Genomic_DNA"/>
</dbReference>
<evidence type="ECO:0000313" key="1">
    <source>
        <dbReference type="EMBL" id="KAF7283504.1"/>
    </source>
</evidence>
<keyword evidence="2" id="KW-1185">Reference proteome</keyword>
<evidence type="ECO:0000313" key="2">
    <source>
        <dbReference type="Proteomes" id="UP000625711"/>
    </source>
</evidence>
<protein>
    <submittedName>
        <fullName evidence="1">Uncharacterized protein</fullName>
    </submittedName>
</protein>
<dbReference type="Proteomes" id="UP000625711">
    <property type="component" value="Unassembled WGS sequence"/>
</dbReference>
<name>A0A834IP04_RHYFE</name>
<sequence length="98" mass="11221">MNLCRHFPPANVPPGFSSFSIKAPNENLQVYLLNLLRQYHAEDRIAPSMCAVFCFGRRLQPAQVRLADTGSRHRERSATTDYEMGQRKIYGNTFNSFP</sequence>